<dbReference type="AlphaFoldDB" id="A0A834NKE4"/>
<dbReference type="EMBL" id="JACSDY010000013">
    <property type="protein sequence ID" value="KAF7410733.1"/>
    <property type="molecule type" value="Genomic_DNA"/>
</dbReference>
<dbReference type="PANTHER" id="PTHR46194">
    <property type="entry name" value="PEPTIDYL-TRNA HYDROLASE PTRHD1-RELATED"/>
    <property type="match status" value="1"/>
</dbReference>
<comment type="catalytic activity">
    <reaction evidence="3">
        <text>an N-acyl-L-alpha-aminoacyl-tRNA + H2O = an N-acyl-L-amino acid + a tRNA + H(+)</text>
        <dbReference type="Rhea" id="RHEA:54448"/>
        <dbReference type="Rhea" id="RHEA-COMP:10123"/>
        <dbReference type="Rhea" id="RHEA-COMP:13883"/>
        <dbReference type="ChEBI" id="CHEBI:15377"/>
        <dbReference type="ChEBI" id="CHEBI:15378"/>
        <dbReference type="ChEBI" id="CHEBI:59874"/>
        <dbReference type="ChEBI" id="CHEBI:78442"/>
        <dbReference type="ChEBI" id="CHEBI:138191"/>
        <dbReference type="EC" id="3.1.1.29"/>
    </reaction>
</comment>
<keyword evidence="2" id="KW-0378">Hydrolase</keyword>
<evidence type="ECO:0000313" key="5">
    <source>
        <dbReference type="Proteomes" id="UP000600918"/>
    </source>
</evidence>
<dbReference type="Gene3D" id="3.40.1490.10">
    <property type="entry name" value="Bit1"/>
    <property type="match status" value="1"/>
</dbReference>
<protein>
    <recommendedName>
        <fullName evidence="1">peptidyl-tRNA hydrolase</fullName>
        <ecNumber evidence="1">3.1.1.29</ecNumber>
    </recommendedName>
</protein>
<dbReference type="EC" id="3.1.1.29" evidence="1"/>
<accession>A0A834NKE4</accession>
<dbReference type="Proteomes" id="UP000600918">
    <property type="component" value="Unassembled WGS sequence"/>
</dbReference>
<dbReference type="InterPro" id="IPR002833">
    <property type="entry name" value="PTH2"/>
</dbReference>
<comment type="caution">
    <text evidence="4">The sequence shown here is derived from an EMBL/GenBank/DDBJ whole genome shotgun (WGS) entry which is preliminary data.</text>
</comment>
<reference evidence="4" key="1">
    <citation type="journal article" date="2020" name="G3 (Bethesda)">
        <title>High-Quality Assemblies for Three Invasive Social Wasps from the &lt;i&gt;Vespula&lt;/i&gt; Genus.</title>
        <authorList>
            <person name="Harrop T.W.R."/>
            <person name="Guhlin J."/>
            <person name="McLaughlin G.M."/>
            <person name="Permina E."/>
            <person name="Stockwell P."/>
            <person name="Gilligan J."/>
            <person name="Le Lec M.F."/>
            <person name="Gruber M.A.M."/>
            <person name="Quinn O."/>
            <person name="Lovegrove M."/>
            <person name="Duncan E.J."/>
            <person name="Remnant E.J."/>
            <person name="Van Eeckhoven J."/>
            <person name="Graham B."/>
            <person name="Knapp R.A."/>
            <person name="Langford K.W."/>
            <person name="Kronenberg Z."/>
            <person name="Press M.O."/>
            <person name="Eacker S.M."/>
            <person name="Wilson-Rankin E.E."/>
            <person name="Purcell J."/>
            <person name="Lester P.J."/>
            <person name="Dearden P.K."/>
        </authorList>
    </citation>
    <scope>NUCLEOTIDE SEQUENCE</scope>
    <source>
        <strain evidence="4">Volc-1</strain>
    </source>
</reference>
<dbReference type="SUPFAM" id="SSF102462">
    <property type="entry name" value="Peptidyl-tRNA hydrolase II"/>
    <property type="match status" value="1"/>
</dbReference>
<organism evidence="4 5">
    <name type="scientific">Vespula pensylvanica</name>
    <name type="common">Western yellow jacket</name>
    <name type="synonym">Wasp</name>
    <dbReference type="NCBI Taxonomy" id="30213"/>
    <lineage>
        <taxon>Eukaryota</taxon>
        <taxon>Metazoa</taxon>
        <taxon>Ecdysozoa</taxon>
        <taxon>Arthropoda</taxon>
        <taxon>Hexapoda</taxon>
        <taxon>Insecta</taxon>
        <taxon>Pterygota</taxon>
        <taxon>Neoptera</taxon>
        <taxon>Endopterygota</taxon>
        <taxon>Hymenoptera</taxon>
        <taxon>Apocrita</taxon>
        <taxon>Aculeata</taxon>
        <taxon>Vespoidea</taxon>
        <taxon>Vespidae</taxon>
        <taxon>Vespinae</taxon>
        <taxon>Vespula</taxon>
    </lineage>
</organism>
<dbReference type="PANTHER" id="PTHR46194:SF1">
    <property type="entry name" value="PEPTIDYL-TRNA HYDROLASE PTRHD1-RELATED"/>
    <property type="match status" value="1"/>
</dbReference>
<evidence type="ECO:0000313" key="4">
    <source>
        <dbReference type="EMBL" id="KAF7410733.1"/>
    </source>
</evidence>
<dbReference type="Pfam" id="PF01981">
    <property type="entry name" value="PTH2"/>
    <property type="match status" value="1"/>
</dbReference>
<sequence length="189" mass="20333">MSALVQYVVIRGDLSKTMGWPMGAIVAQACHACTAVTHLFYNDSNTQAYLADLDSMHKVVLEASDEASLHTLCSKLKEDDIHHKLWIEQPENIPTCLGPSRSLFSRHSIVEASGRGVETFSVSKNAASELNLVQEGKNLLLCSEITRGLDWWGVGRDRGCGVGRDHVSLGEQGESCDEGVGDGGGCSGE</sequence>
<proteinExistence type="predicted"/>
<keyword evidence="5" id="KW-1185">Reference proteome</keyword>
<evidence type="ECO:0000256" key="3">
    <source>
        <dbReference type="ARBA" id="ARBA00048707"/>
    </source>
</evidence>
<dbReference type="CDD" id="cd02429">
    <property type="entry name" value="PTH2_like"/>
    <property type="match status" value="1"/>
</dbReference>
<gene>
    <name evidence="4" type="ORF">H0235_013340</name>
</gene>
<dbReference type="GO" id="GO:0004045">
    <property type="term" value="F:peptidyl-tRNA hydrolase activity"/>
    <property type="evidence" value="ECO:0007669"/>
    <property type="project" value="UniProtKB-EC"/>
</dbReference>
<name>A0A834NKE4_VESPE</name>
<evidence type="ECO:0000256" key="2">
    <source>
        <dbReference type="ARBA" id="ARBA00022801"/>
    </source>
</evidence>
<dbReference type="InterPro" id="IPR042237">
    <property type="entry name" value="PTRHD1"/>
</dbReference>
<evidence type="ECO:0000256" key="1">
    <source>
        <dbReference type="ARBA" id="ARBA00013260"/>
    </source>
</evidence>
<dbReference type="InterPro" id="IPR023476">
    <property type="entry name" value="Pep_tRNA_hydro_II_dom_sf"/>
</dbReference>